<accession>A0AAD5JCA8</accession>
<feature type="region of interest" description="Disordered" evidence="1">
    <location>
        <begin position="38"/>
        <end position="115"/>
    </location>
</feature>
<reference evidence="2" key="1">
    <citation type="journal article" date="2022" name="Plant J.">
        <title>Strategies of tolerance reflected in two North American maple genomes.</title>
        <authorList>
            <person name="McEvoy S.L."/>
            <person name="Sezen U.U."/>
            <person name="Trouern-Trend A."/>
            <person name="McMahon S.M."/>
            <person name="Schaberg P.G."/>
            <person name="Yang J."/>
            <person name="Wegrzyn J.L."/>
            <person name="Swenson N.G."/>
        </authorList>
    </citation>
    <scope>NUCLEOTIDE SEQUENCE</scope>
    <source>
        <strain evidence="2">91603</strain>
    </source>
</reference>
<dbReference type="EMBL" id="JAJSOW010000003">
    <property type="protein sequence ID" value="KAI9194250.1"/>
    <property type="molecule type" value="Genomic_DNA"/>
</dbReference>
<feature type="compositionally biased region" description="Basic and acidic residues" evidence="1">
    <location>
        <begin position="69"/>
        <end position="81"/>
    </location>
</feature>
<evidence type="ECO:0000313" key="3">
    <source>
        <dbReference type="Proteomes" id="UP001064489"/>
    </source>
</evidence>
<evidence type="ECO:0000313" key="2">
    <source>
        <dbReference type="EMBL" id="KAI9194250.1"/>
    </source>
</evidence>
<comment type="caution">
    <text evidence="2">The sequence shown here is derived from an EMBL/GenBank/DDBJ whole genome shotgun (WGS) entry which is preliminary data.</text>
</comment>
<name>A0AAD5JCA8_ACENE</name>
<reference evidence="2" key="2">
    <citation type="submission" date="2023-02" db="EMBL/GenBank/DDBJ databases">
        <authorList>
            <person name="Swenson N.G."/>
            <person name="Wegrzyn J.L."/>
            <person name="Mcevoy S.L."/>
        </authorList>
    </citation>
    <scope>NUCLEOTIDE SEQUENCE</scope>
    <source>
        <strain evidence="2">91603</strain>
        <tissue evidence="2">Leaf</tissue>
    </source>
</reference>
<keyword evidence="3" id="KW-1185">Reference proteome</keyword>
<sequence>MELPFILSCPPRINSFNLLASNAGNNAFWHIIRLLSRGNKKKSKKSLPPSENPSPSTAPNPVPVPDPAPKPDPDPAPKPDPDPAPAPAPDPTPDPDPTPTPNQPEDGQINYEHDHNSTNWMNFRHYENEIGSTGPSYQNEINVGRVVNENYGNRSNEYESLPECLRKYWEGLSIDHK</sequence>
<feature type="compositionally biased region" description="Pro residues" evidence="1">
    <location>
        <begin position="50"/>
        <end position="68"/>
    </location>
</feature>
<proteinExistence type="predicted"/>
<feature type="compositionally biased region" description="Pro residues" evidence="1">
    <location>
        <begin position="82"/>
        <end position="102"/>
    </location>
</feature>
<gene>
    <name evidence="2" type="ORF">LWI28_004440</name>
</gene>
<dbReference type="Proteomes" id="UP001064489">
    <property type="component" value="Chromosome 1"/>
</dbReference>
<organism evidence="2 3">
    <name type="scientific">Acer negundo</name>
    <name type="common">Box elder</name>
    <dbReference type="NCBI Taxonomy" id="4023"/>
    <lineage>
        <taxon>Eukaryota</taxon>
        <taxon>Viridiplantae</taxon>
        <taxon>Streptophyta</taxon>
        <taxon>Embryophyta</taxon>
        <taxon>Tracheophyta</taxon>
        <taxon>Spermatophyta</taxon>
        <taxon>Magnoliopsida</taxon>
        <taxon>eudicotyledons</taxon>
        <taxon>Gunneridae</taxon>
        <taxon>Pentapetalae</taxon>
        <taxon>rosids</taxon>
        <taxon>malvids</taxon>
        <taxon>Sapindales</taxon>
        <taxon>Sapindaceae</taxon>
        <taxon>Hippocastanoideae</taxon>
        <taxon>Acereae</taxon>
        <taxon>Acer</taxon>
    </lineage>
</organism>
<evidence type="ECO:0000256" key="1">
    <source>
        <dbReference type="SAM" id="MobiDB-lite"/>
    </source>
</evidence>
<dbReference type="AlphaFoldDB" id="A0AAD5JCA8"/>
<protein>
    <submittedName>
        <fullName evidence="2">Uncharacterized protein</fullName>
    </submittedName>
</protein>